<feature type="region of interest" description="Disordered" evidence="1">
    <location>
        <begin position="1"/>
        <end position="65"/>
    </location>
</feature>
<reference evidence="2" key="1">
    <citation type="submission" date="2020-02" db="EMBL/GenBank/DDBJ databases">
        <authorList>
            <person name="Meier V. D."/>
        </authorList>
    </citation>
    <scope>NUCLEOTIDE SEQUENCE</scope>
    <source>
        <strain evidence="2">AVDCRST_MAG32</strain>
    </source>
</reference>
<gene>
    <name evidence="2" type="ORF">AVDCRST_MAG32-2908</name>
</gene>
<accession>A0A6J4NZR9</accession>
<feature type="compositionally biased region" description="Gly residues" evidence="1">
    <location>
        <begin position="121"/>
        <end position="130"/>
    </location>
</feature>
<feature type="non-terminal residue" evidence="2">
    <location>
        <position position="154"/>
    </location>
</feature>
<feature type="compositionally biased region" description="Low complexity" evidence="1">
    <location>
        <begin position="20"/>
        <end position="33"/>
    </location>
</feature>
<protein>
    <submittedName>
        <fullName evidence="2">Sll0939 protein</fullName>
    </submittedName>
</protein>
<dbReference type="AlphaFoldDB" id="A0A6J4NZR9"/>
<feature type="compositionally biased region" description="Basic and acidic residues" evidence="1">
    <location>
        <begin position="1"/>
        <end position="19"/>
    </location>
</feature>
<organism evidence="2">
    <name type="scientific">uncultured Nocardioides sp</name>
    <dbReference type="NCBI Taxonomy" id="198441"/>
    <lineage>
        <taxon>Bacteria</taxon>
        <taxon>Bacillati</taxon>
        <taxon>Actinomycetota</taxon>
        <taxon>Actinomycetes</taxon>
        <taxon>Propionibacteriales</taxon>
        <taxon>Nocardioidaceae</taxon>
        <taxon>Nocardioides</taxon>
        <taxon>environmental samples</taxon>
    </lineage>
</organism>
<evidence type="ECO:0000256" key="1">
    <source>
        <dbReference type="SAM" id="MobiDB-lite"/>
    </source>
</evidence>
<feature type="region of interest" description="Disordered" evidence="1">
    <location>
        <begin position="77"/>
        <end position="154"/>
    </location>
</feature>
<name>A0A6J4NZR9_9ACTN</name>
<feature type="compositionally biased region" description="Basic and acidic residues" evidence="1">
    <location>
        <begin position="90"/>
        <end position="111"/>
    </location>
</feature>
<dbReference type="EMBL" id="CADCUM010000114">
    <property type="protein sequence ID" value="CAA9399881.1"/>
    <property type="molecule type" value="Genomic_DNA"/>
</dbReference>
<proteinExistence type="predicted"/>
<sequence length="154" mass="15531">ARRTDRRGPRSAPRERRDPLGGAPARGGRPARPAGGGGRSGRDLHRCRGRGGGLPALAPEGGPGALHLRTAVAGAVPRARPGVPAGLGRPADRDRPDLRGAREARSRRGDPDGAELLPGPGDQGGGGAGRGARRPAAGAARGRGRCGRDATRVV</sequence>
<feature type="non-terminal residue" evidence="2">
    <location>
        <position position="1"/>
    </location>
</feature>
<evidence type="ECO:0000313" key="2">
    <source>
        <dbReference type="EMBL" id="CAA9399881.1"/>
    </source>
</evidence>